<keyword evidence="5" id="KW-1185">Reference proteome</keyword>
<evidence type="ECO:0000313" key="5">
    <source>
        <dbReference type="Proteomes" id="UP001259982"/>
    </source>
</evidence>
<proteinExistence type="predicted"/>
<keyword evidence="2" id="KW-0106">Calcium</keyword>
<sequence length="364" mass="38801">MDGDGIGDACDPDIDGDGVTNSEDNCRVTPNPGQEDSDGDGIGDVCDPDTSYDPFDYSCTEPPAWAIEPPDQGDFEGTDGDDFMLVREGSPVENFTSIITGAGRDKVCIYETSYGGLSLGDGEKDIYVRVTNPPDPNVGVESFRIREGLEPVKTAPSSYAAVQSKVYGNIVGVHPAAYVQVHHGDGAHSLDEYPSSSSHCAKSRGDVFIFEGNATIIVRASDCVDDSFFDYREVPIIFAAHGYLSAGSRLTLRGNNIPYAKIDTSVDAGIVDIYVLFYLTQHSGVNGAGLIETESSGVIDFNRVFGSGGGKAIRVECGFESGRSAFVDLFNEEDDIAATGFCNTGGPKPRGVDRTPTREEFFGP</sequence>
<dbReference type="Proteomes" id="UP001259982">
    <property type="component" value="Unassembled WGS sequence"/>
</dbReference>
<evidence type="ECO:0000256" key="2">
    <source>
        <dbReference type="ARBA" id="ARBA00022837"/>
    </source>
</evidence>
<evidence type="ECO:0000256" key="1">
    <source>
        <dbReference type="ARBA" id="ARBA00022729"/>
    </source>
</evidence>
<accession>A0ABU3B835</accession>
<gene>
    <name evidence="4" type="ORF">RM531_09110</name>
</gene>
<dbReference type="Pfam" id="PF02412">
    <property type="entry name" value="TSP_3"/>
    <property type="match status" value="2"/>
</dbReference>
<dbReference type="SUPFAM" id="SSF103647">
    <property type="entry name" value="TSP type-3 repeat"/>
    <property type="match status" value="1"/>
</dbReference>
<name>A0ABU3B835_9GAMM</name>
<organism evidence="4 5">
    <name type="scientific">Spectribacter acetivorans</name>
    <dbReference type="NCBI Taxonomy" id="3075603"/>
    <lineage>
        <taxon>Bacteria</taxon>
        <taxon>Pseudomonadati</taxon>
        <taxon>Pseudomonadota</taxon>
        <taxon>Gammaproteobacteria</taxon>
        <taxon>Salinisphaerales</taxon>
        <taxon>Salinisphaeraceae</taxon>
        <taxon>Spectribacter</taxon>
    </lineage>
</organism>
<dbReference type="PROSITE" id="PS51234">
    <property type="entry name" value="TSP3"/>
    <property type="match status" value="1"/>
</dbReference>
<dbReference type="PANTHER" id="PTHR10199">
    <property type="entry name" value="THROMBOSPONDIN"/>
    <property type="match status" value="1"/>
</dbReference>
<comment type="caution">
    <text evidence="4">The sequence shown here is derived from an EMBL/GenBank/DDBJ whole genome shotgun (WGS) entry which is preliminary data.</text>
</comment>
<dbReference type="InterPro" id="IPR003367">
    <property type="entry name" value="Thrombospondin_3-like_rpt"/>
</dbReference>
<evidence type="ECO:0000313" key="4">
    <source>
        <dbReference type="EMBL" id="MDT0618638.1"/>
    </source>
</evidence>
<dbReference type="InterPro" id="IPR017897">
    <property type="entry name" value="Thrombospondin_3_rpt"/>
</dbReference>
<feature type="compositionally biased region" description="Acidic residues" evidence="3">
    <location>
        <begin position="1"/>
        <end position="16"/>
    </location>
</feature>
<protein>
    <submittedName>
        <fullName evidence="4">Thrombospondin type 3 repeat-containing protein</fullName>
    </submittedName>
</protein>
<reference evidence="4 5" key="1">
    <citation type="submission" date="2023-09" db="EMBL/GenBank/DDBJ databases">
        <authorList>
            <person name="Rey-Velasco X."/>
        </authorList>
    </citation>
    <scope>NUCLEOTIDE SEQUENCE [LARGE SCALE GENOMIC DNA]</scope>
    <source>
        <strain evidence="4 5">P385</strain>
    </source>
</reference>
<keyword evidence="1" id="KW-0732">Signal</keyword>
<feature type="region of interest" description="Disordered" evidence="3">
    <location>
        <begin position="1"/>
        <end position="50"/>
    </location>
</feature>
<dbReference type="Gene3D" id="4.10.1080.10">
    <property type="entry name" value="TSP type-3 repeat"/>
    <property type="match status" value="1"/>
</dbReference>
<dbReference type="EMBL" id="JAVRHY010000006">
    <property type="protein sequence ID" value="MDT0618638.1"/>
    <property type="molecule type" value="Genomic_DNA"/>
</dbReference>
<dbReference type="InterPro" id="IPR028974">
    <property type="entry name" value="TSP_type-3_rpt"/>
</dbReference>
<evidence type="ECO:0000256" key="3">
    <source>
        <dbReference type="SAM" id="MobiDB-lite"/>
    </source>
</evidence>